<evidence type="ECO:0000259" key="2">
    <source>
        <dbReference type="Pfam" id="PF00134"/>
    </source>
</evidence>
<accession>A0A7S3EW08</accession>
<dbReference type="PANTHER" id="PTHR22896:SF0">
    <property type="entry name" value="CYCLIN N-TERMINAL DOMAIN-CONTAINING PROTEIN"/>
    <property type="match status" value="1"/>
</dbReference>
<proteinExistence type="predicted"/>
<dbReference type="EMBL" id="HBHX01015382">
    <property type="protein sequence ID" value="CAE0107967.1"/>
    <property type="molecule type" value="Transcribed_RNA"/>
</dbReference>
<sequence length="459" mass="51609">MQVRLPALHQSDVARLRIAANFLSSIELTAPKASDHGEGIGDRHSTAAGWLDPQRPPMSSERRLNEVRVVERRGSDNGGWQAAAALEFLSNLRLTSLHMPGVESAATSRGEPSAGWSTDVDGGADSMPVAPEGKGSTMEVAAVRVLTFSQLQEVPGASLARSRVLLRTSARGPPCLALSILRFEREDEDTMRRGTRTKPFVSHLVNMQRQRILQTQPSVPDGGPQPPVKLKGVAYGFVLHGEHEELEHEEPYDPYHLDDPELQSGKHRRVMNLPGLVESVIPFVKPHDLKMQLNEQFALKHQWLSQGLTLSKIRAVKRELLAFAQDVDCELSTVAVAYAYFEKLVLRNVVNKPNRKLMAAVSLILAAKWNEHHKTKLLMQQLERHYGIPRAVLFRSEFSVYVELAFRLQLEPQEVYPHFSRLLQGLERTPQEYLGETTFQAYYNTFIKPQRTTDDIEPE</sequence>
<dbReference type="InterPro" id="IPR012388">
    <property type="entry name" value="CABLES1/2"/>
</dbReference>
<dbReference type="PANTHER" id="PTHR22896">
    <property type="entry name" value="CDK5 AND ABL1 ENZYME SUBSTRATE 1"/>
    <property type="match status" value="1"/>
</dbReference>
<dbReference type="Pfam" id="PF00134">
    <property type="entry name" value="Cyclin_N"/>
    <property type="match status" value="1"/>
</dbReference>
<protein>
    <recommendedName>
        <fullName evidence="2">Cyclin N-terminal domain-containing protein</fullName>
    </recommendedName>
</protein>
<dbReference type="AlphaFoldDB" id="A0A7S3EW08"/>
<feature type="region of interest" description="Disordered" evidence="1">
    <location>
        <begin position="103"/>
        <end position="123"/>
    </location>
</feature>
<gene>
    <name evidence="3" type="ORF">HERI1096_LOCUS8626</name>
</gene>
<name>A0A7S3EW08_9EUKA</name>
<dbReference type="InterPro" id="IPR036915">
    <property type="entry name" value="Cyclin-like_sf"/>
</dbReference>
<dbReference type="SUPFAM" id="SSF47954">
    <property type="entry name" value="Cyclin-like"/>
    <property type="match status" value="1"/>
</dbReference>
<evidence type="ECO:0000313" key="3">
    <source>
        <dbReference type="EMBL" id="CAE0107967.1"/>
    </source>
</evidence>
<reference evidence="3" key="1">
    <citation type="submission" date="2021-01" db="EMBL/GenBank/DDBJ databases">
        <authorList>
            <person name="Corre E."/>
            <person name="Pelletier E."/>
            <person name="Niang G."/>
            <person name="Scheremetjew M."/>
            <person name="Finn R."/>
            <person name="Kale V."/>
            <person name="Holt S."/>
            <person name="Cochrane G."/>
            <person name="Meng A."/>
            <person name="Brown T."/>
            <person name="Cohen L."/>
        </authorList>
    </citation>
    <scope>NUCLEOTIDE SEQUENCE</scope>
    <source>
        <strain evidence="3">CCMP281</strain>
    </source>
</reference>
<feature type="domain" description="Cyclin N-terminal" evidence="2">
    <location>
        <begin position="320"/>
        <end position="401"/>
    </location>
</feature>
<dbReference type="GO" id="GO:0051726">
    <property type="term" value="P:regulation of cell cycle"/>
    <property type="evidence" value="ECO:0007669"/>
    <property type="project" value="InterPro"/>
</dbReference>
<dbReference type="Gene3D" id="1.10.472.10">
    <property type="entry name" value="Cyclin-like"/>
    <property type="match status" value="1"/>
</dbReference>
<dbReference type="InterPro" id="IPR006671">
    <property type="entry name" value="Cyclin_N"/>
</dbReference>
<dbReference type="CDD" id="cd20556">
    <property type="entry name" value="CYCLIN_CABLES"/>
    <property type="match status" value="1"/>
</dbReference>
<organism evidence="3">
    <name type="scientific">Haptolina ericina</name>
    <dbReference type="NCBI Taxonomy" id="156174"/>
    <lineage>
        <taxon>Eukaryota</taxon>
        <taxon>Haptista</taxon>
        <taxon>Haptophyta</taxon>
        <taxon>Prymnesiophyceae</taxon>
        <taxon>Prymnesiales</taxon>
        <taxon>Prymnesiaceae</taxon>
        <taxon>Haptolina</taxon>
    </lineage>
</organism>
<evidence type="ECO:0000256" key="1">
    <source>
        <dbReference type="SAM" id="MobiDB-lite"/>
    </source>
</evidence>